<organism evidence="2 3">
    <name type="scientific">Salegentibacter maritimus</name>
    <dbReference type="NCBI Taxonomy" id="2794347"/>
    <lineage>
        <taxon>Bacteria</taxon>
        <taxon>Pseudomonadati</taxon>
        <taxon>Bacteroidota</taxon>
        <taxon>Flavobacteriia</taxon>
        <taxon>Flavobacteriales</taxon>
        <taxon>Flavobacteriaceae</taxon>
        <taxon>Salegentibacter</taxon>
    </lineage>
</organism>
<name>A0ABS0TCL0_9FLAO</name>
<evidence type="ECO:0000313" key="3">
    <source>
        <dbReference type="Proteomes" id="UP000635665"/>
    </source>
</evidence>
<reference evidence="2 3" key="1">
    <citation type="submission" date="2020-12" db="EMBL/GenBank/DDBJ databases">
        <title>Salegentibacter orientalis sp. nov., isolated from costal sediment.</title>
        <authorList>
            <person name="Lian F.-B."/>
        </authorList>
    </citation>
    <scope>NUCLEOTIDE SEQUENCE [LARGE SCALE GENOMIC DNA]</scope>
    <source>
        <strain evidence="2 3">F60176</strain>
    </source>
</reference>
<feature type="transmembrane region" description="Helical" evidence="1">
    <location>
        <begin position="37"/>
        <end position="54"/>
    </location>
</feature>
<accession>A0ABS0TCL0</accession>
<feature type="transmembrane region" description="Helical" evidence="1">
    <location>
        <begin position="60"/>
        <end position="81"/>
    </location>
</feature>
<keyword evidence="1" id="KW-0812">Transmembrane</keyword>
<comment type="caution">
    <text evidence="2">The sequence shown here is derived from an EMBL/GenBank/DDBJ whole genome shotgun (WGS) entry which is preliminary data.</text>
</comment>
<protein>
    <submittedName>
        <fullName evidence="2">Uncharacterized protein</fullName>
    </submittedName>
</protein>
<keyword evidence="3" id="KW-1185">Reference proteome</keyword>
<evidence type="ECO:0000313" key="2">
    <source>
        <dbReference type="EMBL" id="MBI6118777.1"/>
    </source>
</evidence>
<keyword evidence="1" id="KW-0472">Membrane</keyword>
<sequence length="127" mass="14916">MHRNKKIELQYLPNFKEEEMEVLLIEYERYNKFSNSVKIPLIILLPAAGIMRSIKNKLPTNILVVIAIVILLILAIWLIVITNRIIKQKRIVNKKLKAMANAQQYPFNKVKKEFNVLVRKNYKGSKI</sequence>
<evidence type="ECO:0000256" key="1">
    <source>
        <dbReference type="SAM" id="Phobius"/>
    </source>
</evidence>
<dbReference type="RefSeq" id="WP_198637644.1">
    <property type="nucleotide sequence ID" value="NZ_JAEHNY010000001.1"/>
</dbReference>
<gene>
    <name evidence="2" type="ORF">I6U50_01930</name>
</gene>
<proteinExistence type="predicted"/>
<dbReference type="Proteomes" id="UP000635665">
    <property type="component" value="Unassembled WGS sequence"/>
</dbReference>
<dbReference type="EMBL" id="JAEHNY010000001">
    <property type="protein sequence ID" value="MBI6118777.1"/>
    <property type="molecule type" value="Genomic_DNA"/>
</dbReference>
<keyword evidence="1" id="KW-1133">Transmembrane helix</keyword>